<evidence type="ECO:0000313" key="3">
    <source>
        <dbReference type="Proteomes" id="UP001589587"/>
    </source>
</evidence>
<dbReference type="SUPFAM" id="SSF53474">
    <property type="entry name" value="alpha/beta-Hydrolases"/>
    <property type="match status" value="1"/>
</dbReference>
<feature type="domain" description="AB hydrolase-1" evidence="1">
    <location>
        <begin position="22"/>
        <end position="127"/>
    </location>
</feature>
<dbReference type="PANTHER" id="PTHR43798">
    <property type="entry name" value="MONOACYLGLYCEROL LIPASE"/>
    <property type="match status" value="1"/>
</dbReference>
<dbReference type="InterPro" id="IPR029058">
    <property type="entry name" value="AB_hydrolase_fold"/>
</dbReference>
<dbReference type="PRINTS" id="PR00111">
    <property type="entry name" value="ABHYDROLASE"/>
</dbReference>
<dbReference type="Gene3D" id="3.40.50.1820">
    <property type="entry name" value="alpha/beta hydrolase"/>
    <property type="match status" value="1"/>
</dbReference>
<reference evidence="2 3" key="1">
    <citation type="submission" date="2024-09" db="EMBL/GenBank/DDBJ databases">
        <authorList>
            <person name="Sun Q."/>
            <person name="Mori K."/>
        </authorList>
    </citation>
    <scope>NUCLEOTIDE SEQUENCE [LARGE SCALE GENOMIC DNA]</scope>
    <source>
        <strain evidence="2 3">JCM 11411</strain>
    </source>
</reference>
<gene>
    <name evidence="2" type="ORF">ACFFQ6_28185</name>
</gene>
<evidence type="ECO:0000259" key="1">
    <source>
        <dbReference type="Pfam" id="PF00561"/>
    </source>
</evidence>
<dbReference type="GO" id="GO:0016787">
    <property type="term" value="F:hydrolase activity"/>
    <property type="evidence" value="ECO:0007669"/>
    <property type="project" value="UniProtKB-KW"/>
</dbReference>
<name>A0ABV5XPN5_9NOCA</name>
<dbReference type="Proteomes" id="UP001589587">
    <property type="component" value="Unassembled WGS sequence"/>
</dbReference>
<organism evidence="2 3">
    <name type="scientific">Rhodococcus baikonurensis</name>
    <dbReference type="NCBI Taxonomy" id="172041"/>
    <lineage>
        <taxon>Bacteria</taxon>
        <taxon>Bacillati</taxon>
        <taxon>Actinomycetota</taxon>
        <taxon>Actinomycetes</taxon>
        <taxon>Mycobacteriales</taxon>
        <taxon>Nocardiaceae</taxon>
        <taxon>Rhodococcus</taxon>
        <taxon>Rhodococcus erythropolis group</taxon>
    </lineage>
</organism>
<comment type="caution">
    <text evidence="2">The sequence shown here is derived from an EMBL/GenBank/DDBJ whole genome shotgun (WGS) entry which is preliminary data.</text>
</comment>
<evidence type="ECO:0000313" key="2">
    <source>
        <dbReference type="EMBL" id="MFB9783587.1"/>
    </source>
</evidence>
<dbReference type="InterPro" id="IPR050266">
    <property type="entry name" value="AB_hydrolase_sf"/>
</dbReference>
<keyword evidence="3" id="KW-1185">Reference proteome</keyword>
<accession>A0ABV5XPN5</accession>
<keyword evidence="2" id="KW-0378">Hydrolase</keyword>
<dbReference type="RefSeq" id="WP_054780831.1">
    <property type="nucleotide sequence ID" value="NZ_JBHMAS010000071.1"/>
</dbReference>
<dbReference type="InterPro" id="IPR000073">
    <property type="entry name" value="AB_hydrolase_1"/>
</dbReference>
<protein>
    <submittedName>
        <fullName evidence="2">Alpha/beta fold hydrolase</fullName>
    </submittedName>
</protein>
<dbReference type="EMBL" id="JBHMAS010000071">
    <property type="protein sequence ID" value="MFB9783587.1"/>
    <property type="molecule type" value="Genomic_DNA"/>
</dbReference>
<sequence length="260" mass="28596">MPHAQISDDVSLFYTEHGKGGPPILLVHGWACDSGDWMWQIPDLAERHKVYVVDLRGHGHSSVTKDCYRGTDYAQDLSRLIEVLGCGPAIVIGHSLGGYIGVHLAVEHPEHVLALICVDPAYAPSMAAPDPSELISALRSESCHDLMEQLFTSFADASTPAFLTTWHLRRLLTVPRHVISESIAGMTTNNVVNVDQAMLRLRSCPTLTFFRSADDSAWEDAAAGTGPGMTMTWDGAGHWLHQERPIEFNAIVTKWIDEIC</sequence>
<proteinExistence type="predicted"/>
<dbReference type="Pfam" id="PF00561">
    <property type="entry name" value="Abhydrolase_1"/>
    <property type="match status" value="1"/>
</dbReference>